<dbReference type="SUPFAM" id="SSF47413">
    <property type="entry name" value="lambda repressor-like DNA-binding domains"/>
    <property type="match status" value="1"/>
</dbReference>
<accession>A0A831UDS5</accession>
<name>A0A831UDS5_GEOME</name>
<sequence>MHELILCRLNKALDSLNFPPKNRGRNSRFAAETGYSTSHASGILGGKTEITEETLERLEYKLGIRRRWLETGEGEMFLDAKKEAEAFEGLPPELNEIYVRCLRGRSRDEQAKIMEKFVRAVAEIDLEKVLSFQPQSENGPEK</sequence>
<dbReference type="InterPro" id="IPR010982">
    <property type="entry name" value="Lambda_DNA-bd_dom_sf"/>
</dbReference>
<reference evidence="1" key="1">
    <citation type="journal article" date="2020" name="mSystems">
        <title>Genome- and Community-Level Interaction Insights into Carbon Utilization and Element Cycling Functions of Hydrothermarchaeota in Hydrothermal Sediment.</title>
        <authorList>
            <person name="Zhou Z."/>
            <person name="Liu Y."/>
            <person name="Xu W."/>
            <person name="Pan J."/>
            <person name="Luo Z.H."/>
            <person name="Li M."/>
        </authorList>
    </citation>
    <scope>NUCLEOTIDE SEQUENCE [LARGE SCALE GENOMIC DNA]</scope>
    <source>
        <strain evidence="1">SpSt-349</strain>
    </source>
</reference>
<dbReference type="GO" id="GO:0003677">
    <property type="term" value="F:DNA binding"/>
    <property type="evidence" value="ECO:0007669"/>
    <property type="project" value="InterPro"/>
</dbReference>
<evidence type="ECO:0000313" key="1">
    <source>
        <dbReference type="EMBL" id="HEN42592.1"/>
    </source>
</evidence>
<proteinExistence type="predicted"/>
<organism evidence="1">
    <name type="scientific">Geobacter metallireducens</name>
    <dbReference type="NCBI Taxonomy" id="28232"/>
    <lineage>
        <taxon>Bacteria</taxon>
        <taxon>Pseudomonadati</taxon>
        <taxon>Thermodesulfobacteriota</taxon>
        <taxon>Desulfuromonadia</taxon>
        <taxon>Geobacterales</taxon>
        <taxon>Geobacteraceae</taxon>
        <taxon>Geobacter</taxon>
    </lineage>
</organism>
<dbReference type="EMBL" id="DSOV01000043">
    <property type="protein sequence ID" value="HEN42592.1"/>
    <property type="molecule type" value="Genomic_DNA"/>
</dbReference>
<gene>
    <name evidence="1" type="ORF">ENQ87_09480</name>
</gene>
<comment type="caution">
    <text evidence="1">The sequence shown here is derived from an EMBL/GenBank/DDBJ whole genome shotgun (WGS) entry which is preliminary data.</text>
</comment>
<protein>
    <recommendedName>
        <fullName evidence="2">HTH cro/C1-type domain-containing protein</fullName>
    </recommendedName>
</protein>
<dbReference type="AlphaFoldDB" id="A0A831UDS5"/>
<evidence type="ECO:0008006" key="2">
    <source>
        <dbReference type="Google" id="ProtNLM"/>
    </source>
</evidence>